<evidence type="ECO:0000259" key="2">
    <source>
        <dbReference type="Pfam" id="PF00534"/>
    </source>
</evidence>
<dbReference type="PANTHER" id="PTHR45947">
    <property type="entry name" value="SULFOQUINOVOSYL TRANSFERASE SQD2"/>
    <property type="match status" value="1"/>
</dbReference>
<dbReference type="CDD" id="cd03808">
    <property type="entry name" value="GT4_CapM-like"/>
    <property type="match status" value="1"/>
</dbReference>
<organism evidence="4 5">
    <name type="scientific">Salipaludibacillus aurantiacus</name>
    <dbReference type="NCBI Taxonomy" id="1601833"/>
    <lineage>
        <taxon>Bacteria</taxon>
        <taxon>Bacillati</taxon>
        <taxon>Bacillota</taxon>
        <taxon>Bacilli</taxon>
        <taxon>Bacillales</taxon>
        <taxon>Bacillaceae</taxon>
    </lineage>
</organism>
<dbReference type="SUPFAM" id="SSF53756">
    <property type="entry name" value="UDP-Glycosyltransferase/glycogen phosphorylase"/>
    <property type="match status" value="1"/>
</dbReference>
<dbReference type="InterPro" id="IPR050194">
    <property type="entry name" value="Glycosyltransferase_grp1"/>
</dbReference>
<evidence type="ECO:0000256" key="1">
    <source>
        <dbReference type="SAM" id="MobiDB-lite"/>
    </source>
</evidence>
<evidence type="ECO:0000313" key="5">
    <source>
        <dbReference type="Proteomes" id="UP000198571"/>
    </source>
</evidence>
<dbReference type="EMBL" id="FOGT01000006">
    <property type="protein sequence ID" value="SER99021.1"/>
    <property type="molecule type" value="Genomic_DNA"/>
</dbReference>
<dbReference type="AlphaFoldDB" id="A0A1H9TPH4"/>
<reference evidence="5" key="1">
    <citation type="submission" date="2016-10" db="EMBL/GenBank/DDBJ databases">
        <authorList>
            <person name="Varghese N."/>
            <person name="Submissions S."/>
        </authorList>
    </citation>
    <scope>NUCLEOTIDE SEQUENCE [LARGE SCALE GENOMIC DNA]</scope>
    <source>
        <strain evidence="5">S9</strain>
    </source>
</reference>
<accession>A0A1H9TPH4</accession>
<feature type="region of interest" description="Disordered" evidence="1">
    <location>
        <begin position="384"/>
        <end position="406"/>
    </location>
</feature>
<dbReference type="Gene3D" id="3.40.50.2000">
    <property type="entry name" value="Glycogen Phosphorylase B"/>
    <property type="match status" value="2"/>
</dbReference>
<dbReference type="Pfam" id="PF13477">
    <property type="entry name" value="Glyco_trans_4_2"/>
    <property type="match status" value="1"/>
</dbReference>
<dbReference type="GO" id="GO:0016757">
    <property type="term" value="F:glycosyltransferase activity"/>
    <property type="evidence" value="ECO:0007669"/>
    <property type="project" value="InterPro"/>
</dbReference>
<sequence length="406" mass="45644">MTRKKICFITTTSITIKSFLTGQMAFLKEHGYDITAVCAKDDSLLNDLPPTVTYMPLKMKRGIDGPSAVLSIFFLYRFLKKEKFDIVQYSTPNASLYAAIASRLAKVPVRLYCQWGIRYTGFNGWKRKLFKSIEKVTCSLSTCIEPDSYGNLKFSHQEGLYTPSKSRVIWNGSANGVDLSKFDILKKEAWRQEIRMKNNISENDFVLGFIGRLDKDKGINELFTAYKSISARYPGTKLLLVGPKDNSGGLHARLLEWAGKNESVIYSGFTTEVEKYAAAMDVFILPSYREGFGSVVIEAEAMGIPVIVTDIPGPTDAMQENHTGVLVQKGCSQSLVNAIETLIINPDLCARMSKNANKFVREHFEQKKLWNYILEDREMLYKKSSSSKEDSNGHTQSQSVDHYGGL</sequence>
<gene>
    <name evidence="4" type="ORF">SAMN05518684_1065</name>
</gene>
<protein>
    <submittedName>
        <fullName evidence="4">Glycosyltransferase involved in cell wall bisynthesis</fullName>
    </submittedName>
</protein>
<dbReference type="OrthoDB" id="9797829at2"/>
<dbReference type="STRING" id="1601833.SAMN05518684_1065"/>
<dbReference type="RefSeq" id="WP_093050435.1">
    <property type="nucleotide sequence ID" value="NZ_FOGT01000006.1"/>
</dbReference>
<dbReference type="InterPro" id="IPR001296">
    <property type="entry name" value="Glyco_trans_1"/>
</dbReference>
<dbReference type="PANTHER" id="PTHR45947:SF3">
    <property type="entry name" value="SULFOQUINOVOSYL TRANSFERASE SQD2"/>
    <property type="match status" value="1"/>
</dbReference>
<name>A0A1H9TPH4_9BACI</name>
<feature type="domain" description="Glycosyltransferase subfamily 4-like N-terminal" evidence="3">
    <location>
        <begin position="5"/>
        <end position="144"/>
    </location>
</feature>
<feature type="domain" description="Glycosyl transferase family 1" evidence="2">
    <location>
        <begin position="191"/>
        <end position="358"/>
    </location>
</feature>
<dbReference type="InterPro" id="IPR028098">
    <property type="entry name" value="Glyco_trans_4-like_N"/>
</dbReference>
<proteinExistence type="predicted"/>
<dbReference type="Pfam" id="PF00534">
    <property type="entry name" value="Glycos_transf_1"/>
    <property type="match status" value="1"/>
</dbReference>
<evidence type="ECO:0000259" key="3">
    <source>
        <dbReference type="Pfam" id="PF13477"/>
    </source>
</evidence>
<dbReference type="Proteomes" id="UP000198571">
    <property type="component" value="Unassembled WGS sequence"/>
</dbReference>
<keyword evidence="4" id="KW-0808">Transferase</keyword>
<keyword evidence="5" id="KW-1185">Reference proteome</keyword>
<evidence type="ECO:0000313" key="4">
    <source>
        <dbReference type="EMBL" id="SER99021.1"/>
    </source>
</evidence>